<evidence type="ECO:0000313" key="3">
    <source>
        <dbReference type="Proteomes" id="UP000523139"/>
    </source>
</evidence>
<dbReference type="EMBL" id="JABAHY010000002">
    <property type="protein sequence ID" value="NLS09148.1"/>
    <property type="molecule type" value="Genomic_DNA"/>
</dbReference>
<proteinExistence type="predicted"/>
<dbReference type="AlphaFoldDB" id="A0A7X8TJB8"/>
<dbReference type="SUPFAM" id="SSF53474">
    <property type="entry name" value="alpha/beta-Hydrolases"/>
    <property type="match status" value="1"/>
</dbReference>
<sequence length="495" mass="54869">MPLDIYEGSIPGLGDDTAKPTAPAPLDFEVRTFGGPTWINFEWQSLIDAFQHIQAAADLYTDMRTELTGIYGEFDASLIGHLHWRIPGFHVRVGALIGGIRAKEFLLQQSVSGVDSAHQGYRGAEARILRIWQMLLRGGELDSVVENFIHPQGDRSYAYDWMVTMGVLGGGEAINLFFSKYPQIATIASTVAAIENDFGFTGDLMRSNHQVIDPDPAHTFTHDADGSLSGYFDHMTEAADHGDISVSKATSEFHDPVYMVHLPGVEFDGVNLEHGRSPASVVDAFTNDSEHMTQAVSDAMEAAEVPEGAIVHLTGFSMGGMHAANIAKNKDFGSKYNIRTVTTIGSPLKNEQIETGTKVTHFEDARDPVVHLTGDRPQLSSDRILIELNHQDPENPVQNISGSAHDWEHNIEGIRQMEEHEEDWLDIQEVNHLDEFRIFYQGEVETYVFDSSWETNPGAGDDRTLEDFSSLDHLQEALRDGALNLNRNSYVTNTD</sequence>
<protein>
    <recommendedName>
        <fullName evidence="1">KANL3/Tex30 alpha/beta hydrolase-like domain-containing protein</fullName>
    </recommendedName>
</protein>
<dbReference type="InterPro" id="IPR046879">
    <property type="entry name" value="KANL3/Tex30_Abhydrolase"/>
</dbReference>
<gene>
    <name evidence="2" type="ORF">HGQ17_03830</name>
</gene>
<dbReference type="RefSeq" id="WP_168886640.1">
    <property type="nucleotide sequence ID" value="NZ_JABAHY010000002.1"/>
</dbReference>
<dbReference type="Gene3D" id="3.40.50.1820">
    <property type="entry name" value="alpha/beta hydrolase"/>
    <property type="match status" value="1"/>
</dbReference>
<name>A0A7X8TJB8_9MICC</name>
<organism evidence="2 3">
    <name type="scientific">Nesterenkonia sedimenti</name>
    <dbReference type="NCBI Taxonomy" id="1463632"/>
    <lineage>
        <taxon>Bacteria</taxon>
        <taxon>Bacillati</taxon>
        <taxon>Actinomycetota</taxon>
        <taxon>Actinomycetes</taxon>
        <taxon>Micrococcales</taxon>
        <taxon>Micrococcaceae</taxon>
        <taxon>Nesterenkonia</taxon>
    </lineage>
</organism>
<comment type="caution">
    <text evidence="2">The sequence shown here is derived from an EMBL/GenBank/DDBJ whole genome shotgun (WGS) entry which is preliminary data.</text>
</comment>
<accession>A0A7X8TJB8</accession>
<evidence type="ECO:0000259" key="1">
    <source>
        <dbReference type="Pfam" id="PF20408"/>
    </source>
</evidence>
<keyword evidence="3" id="KW-1185">Reference proteome</keyword>
<dbReference type="InterPro" id="IPR029058">
    <property type="entry name" value="AB_hydrolase_fold"/>
</dbReference>
<dbReference type="Pfam" id="PF20408">
    <property type="entry name" value="Abhydrolase_11"/>
    <property type="match status" value="1"/>
</dbReference>
<evidence type="ECO:0000313" key="2">
    <source>
        <dbReference type="EMBL" id="NLS09148.1"/>
    </source>
</evidence>
<dbReference type="Proteomes" id="UP000523139">
    <property type="component" value="Unassembled WGS sequence"/>
</dbReference>
<reference evidence="2 3" key="1">
    <citation type="submission" date="2020-04" db="EMBL/GenBank/DDBJ databases">
        <title>Nesterenkonia sp. nov., isolated from marine sediment.</title>
        <authorList>
            <person name="Zhang G."/>
        </authorList>
    </citation>
    <scope>NUCLEOTIDE SEQUENCE [LARGE SCALE GENOMIC DNA]</scope>
    <source>
        <strain evidence="2 3">MY13</strain>
    </source>
</reference>
<feature type="domain" description="KANL3/Tex30 alpha/beta hydrolase-like" evidence="1">
    <location>
        <begin position="289"/>
        <end position="411"/>
    </location>
</feature>